<name>A0A0V1BCS9_TRISP</name>
<dbReference type="AlphaFoldDB" id="A0A0V1BCS9"/>
<dbReference type="InParanoid" id="A0A0V1BCS9"/>
<comment type="caution">
    <text evidence="1">The sequence shown here is derived from an EMBL/GenBank/DDBJ whole genome shotgun (WGS) entry which is preliminary data.</text>
</comment>
<dbReference type="Proteomes" id="UP000054776">
    <property type="component" value="Unassembled WGS sequence"/>
</dbReference>
<evidence type="ECO:0000313" key="2">
    <source>
        <dbReference type="Proteomes" id="UP000054776"/>
    </source>
</evidence>
<protein>
    <submittedName>
        <fullName evidence="1">Uncharacterized protein</fullName>
    </submittedName>
</protein>
<proteinExistence type="predicted"/>
<organism evidence="1 2">
    <name type="scientific">Trichinella spiralis</name>
    <name type="common">Trichina worm</name>
    <dbReference type="NCBI Taxonomy" id="6334"/>
    <lineage>
        <taxon>Eukaryota</taxon>
        <taxon>Metazoa</taxon>
        <taxon>Ecdysozoa</taxon>
        <taxon>Nematoda</taxon>
        <taxon>Enoplea</taxon>
        <taxon>Dorylaimia</taxon>
        <taxon>Trichinellida</taxon>
        <taxon>Trichinellidae</taxon>
        <taxon>Trichinella</taxon>
    </lineage>
</organism>
<accession>A0A0V1BCS9</accession>
<reference evidence="1 2" key="1">
    <citation type="submission" date="2015-01" db="EMBL/GenBank/DDBJ databases">
        <title>Evolution of Trichinella species and genotypes.</title>
        <authorList>
            <person name="Korhonen P.K."/>
            <person name="Edoardo P."/>
            <person name="Giuseppe L.R."/>
            <person name="Gasser R.B."/>
        </authorList>
    </citation>
    <scope>NUCLEOTIDE SEQUENCE [LARGE SCALE GENOMIC DNA]</scope>
    <source>
        <strain evidence="1">ISS3</strain>
    </source>
</reference>
<gene>
    <name evidence="1" type="ORF">T01_5755</name>
</gene>
<sequence>MSGGHAQVSTDNTNPLKIKKAELDCSWHLVSENLAEMASLFIDRIHPMQGEETRRECTKSEFSLCHSKRSQYRKALRRNCGNRFTRRSPLARFAAMLQANLKKYLPSGYAWGYASGKISKSFQDFQKLSPRQRLKVDPRQRRVSSQMPAASGKRKCQTQLCRFAGNSKDFRMILVSIILDFHTCCPFSPVHNCQSDISNTSISSNDGIPVL</sequence>
<keyword evidence="2" id="KW-1185">Reference proteome</keyword>
<dbReference type="EMBL" id="JYDH01000061">
    <property type="protein sequence ID" value="KRY34806.1"/>
    <property type="molecule type" value="Genomic_DNA"/>
</dbReference>
<evidence type="ECO:0000313" key="1">
    <source>
        <dbReference type="EMBL" id="KRY34806.1"/>
    </source>
</evidence>